<accession>A0A840EUM0</accession>
<keyword evidence="1" id="KW-1133">Transmembrane helix</keyword>
<feature type="transmembrane region" description="Helical" evidence="1">
    <location>
        <begin position="12"/>
        <end position="36"/>
    </location>
</feature>
<feature type="domain" description="Low molecular weight protein antigen 6 PH" evidence="2">
    <location>
        <begin position="64"/>
        <end position="141"/>
    </location>
</feature>
<organism evidence="3 4">
    <name type="scientific">Gordonia humi</name>
    <dbReference type="NCBI Taxonomy" id="686429"/>
    <lineage>
        <taxon>Bacteria</taxon>
        <taxon>Bacillati</taxon>
        <taxon>Actinomycetota</taxon>
        <taxon>Actinomycetes</taxon>
        <taxon>Mycobacteriales</taxon>
        <taxon>Gordoniaceae</taxon>
        <taxon>Gordonia</taxon>
    </lineage>
</organism>
<keyword evidence="4" id="KW-1185">Reference proteome</keyword>
<reference evidence="3 4" key="1">
    <citation type="submission" date="2020-08" db="EMBL/GenBank/DDBJ databases">
        <title>Sequencing the genomes of 1000 actinobacteria strains.</title>
        <authorList>
            <person name="Klenk H.-P."/>
        </authorList>
    </citation>
    <scope>NUCLEOTIDE SEQUENCE [LARGE SCALE GENOMIC DNA]</scope>
    <source>
        <strain evidence="3 4">DSM 45298</strain>
    </source>
</reference>
<proteinExistence type="predicted"/>
<protein>
    <recommendedName>
        <fullName evidence="2">Low molecular weight protein antigen 6 PH domain-containing protein</fullName>
    </recommendedName>
</protein>
<comment type="caution">
    <text evidence="3">The sequence shown here is derived from an EMBL/GenBank/DDBJ whole genome shotgun (WGS) entry which is preliminary data.</text>
</comment>
<dbReference type="AlphaFoldDB" id="A0A840EUM0"/>
<name>A0A840EUM0_9ACTN</name>
<keyword evidence="1" id="KW-0472">Membrane</keyword>
<dbReference type="RefSeq" id="WP_343067254.1">
    <property type="nucleotide sequence ID" value="NZ_BAABHL010000048.1"/>
</dbReference>
<dbReference type="Pfam" id="PF10756">
    <property type="entry name" value="bPH_6"/>
    <property type="match status" value="1"/>
</dbReference>
<keyword evidence="1" id="KW-0812">Transmembrane</keyword>
<evidence type="ECO:0000313" key="3">
    <source>
        <dbReference type="EMBL" id="MBB4134044.1"/>
    </source>
</evidence>
<dbReference type="InterPro" id="IPR019692">
    <property type="entry name" value="CFP-6_PH"/>
</dbReference>
<sequence>MDNPVNPVHKTWTTPVAAGVVLVVGGVALIAAAAASYADPPAMTFIGIAALIVLAVGAVTLIRRPRLVLTTGPTLIVKTLRGPMELTPDDIERVSILKTRRLAARGRQLVIDLPDDRLLIFGRWDLGVDPTVVAGELRTAGFRVDD</sequence>
<dbReference type="EMBL" id="JACIFP010000001">
    <property type="protein sequence ID" value="MBB4134044.1"/>
    <property type="molecule type" value="Genomic_DNA"/>
</dbReference>
<feature type="transmembrane region" description="Helical" evidence="1">
    <location>
        <begin position="42"/>
        <end position="62"/>
    </location>
</feature>
<evidence type="ECO:0000313" key="4">
    <source>
        <dbReference type="Proteomes" id="UP000551501"/>
    </source>
</evidence>
<gene>
    <name evidence="3" type="ORF">BKA16_000596</name>
</gene>
<evidence type="ECO:0000259" key="2">
    <source>
        <dbReference type="Pfam" id="PF10756"/>
    </source>
</evidence>
<evidence type="ECO:0000256" key="1">
    <source>
        <dbReference type="SAM" id="Phobius"/>
    </source>
</evidence>
<dbReference type="Proteomes" id="UP000551501">
    <property type="component" value="Unassembled WGS sequence"/>
</dbReference>